<comment type="caution">
    <text evidence="3">The sequence shown here is derived from an EMBL/GenBank/DDBJ whole genome shotgun (WGS) entry which is preliminary data.</text>
</comment>
<proteinExistence type="predicted"/>
<evidence type="ECO:0000256" key="1">
    <source>
        <dbReference type="ARBA" id="ARBA00023125"/>
    </source>
</evidence>
<dbReference type="SUPFAM" id="SSF46785">
    <property type="entry name" value="Winged helix' DNA-binding domain"/>
    <property type="match status" value="1"/>
</dbReference>
<dbReference type="Pfam" id="PF01022">
    <property type="entry name" value="HTH_5"/>
    <property type="match status" value="1"/>
</dbReference>
<sequence length="303" mass="34149">MEIEVSSRNMKFLECFSSHTRVKMIELLGVQPMNIKSLSEALDIKSPIVTRHIHMLEEAGIVRCETTAGKRGMQKICYLQLTHAMLLFQGAPAQPQPILSNRYFVSLPVGHYSSYQIKPTCGLASDTQMIGMCDDPRYFADPEHVQAKVIWFGSGYVEYRIPNYMVNNETPESLEIAMEICSETPCTVNHLPSDIYFTINGNGIGTWTYPGDFGNSRGLYTPEWWRKNIQHGLMKTIRINKQGSYIDGVQVSNVTIDQLALAYDKEILFRISCSETAKNCGGVTLFGKGFGNYNQDIEVTLRC</sequence>
<dbReference type="Proteomes" id="UP001229346">
    <property type="component" value="Unassembled WGS sequence"/>
</dbReference>
<gene>
    <name evidence="3" type="ORF">J2T15_001294</name>
</gene>
<dbReference type="RefSeq" id="WP_307202144.1">
    <property type="nucleotide sequence ID" value="NZ_JAUSST010000001.1"/>
</dbReference>
<dbReference type="EMBL" id="JAUSSU010000002">
    <property type="protein sequence ID" value="MDQ0111861.1"/>
    <property type="molecule type" value="Genomic_DNA"/>
</dbReference>
<dbReference type="SMART" id="SM00418">
    <property type="entry name" value="HTH_ARSR"/>
    <property type="match status" value="1"/>
</dbReference>
<dbReference type="InterPro" id="IPR036388">
    <property type="entry name" value="WH-like_DNA-bd_sf"/>
</dbReference>
<keyword evidence="4" id="KW-1185">Reference proteome</keyword>
<evidence type="ECO:0000313" key="3">
    <source>
        <dbReference type="EMBL" id="MDQ0111861.1"/>
    </source>
</evidence>
<dbReference type="Gene3D" id="1.10.10.10">
    <property type="entry name" value="Winged helix-like DNA-binding domain superfamily/Winged helix DNA-binding domain"/>
    <property type="match status" value="1"/>
</dbReference>
<protein>
    <submittedName>
        <fullName evidence="3">Transcriptional regulator</fullName>
    </submittedName>
</protein>
<evidence type="ECO:0000313" key="4">
    <source>
        <dbReference type="Proteomes" id="UP001229346"/>
    </source>
</evidence>
<organism evidence="3 4">
    <name type="scientific">Paenibacillus harenae</name>
    <dbReference type="NCBI Taxonomy" id="306543"/>
    <lineage>
        <taxon>Bacteria</taxon>
        <taxon>Bacillati</taxon>
        <taxon>Bacillota</taxon>
        <taxon>Bacilli</taxon>
        <taxon>Bacillales</taxon>
        <taxon>Paenibacillaceae</taxon>
        <taxon>Paenibacillus</taxon>
    </lineage>
</organism>
<feature type="domain" description="HTH arsR-type" evidence="2">
    <location>
        <begin position="11"/>
        <end position="93"/>
    </location>
</feature>
<reference evidence="3 4" key="1">
    <citation type="submission" date="2023-07" db="EMBL/GenBank/DDBJ databases">
        <title>Sorghum-associated microbial communities from plants grown in Nebraska, USA.</title>
        <authorList>
            <person name="Schachtman D."/>
        </authorList>
    </citation>
    <scope>NUCLEOTIDE SEQUENCE [LARGE SCALE GENOMIC DNA]</scope>
    <source>
        <strain evidence="3 4">CC482</strain>
    </source>
</reference>
<dbReference type="InterPro" id="IPR036390">
    <property type="entry name" value="WH_DNA-bd_sf"/>
</dbReference>
<name>A0ABT9TWX4_PAEHA</name>
<keyword evidence="1" id="KW-0238">DNA-binding</keyword>
<accession>A0ABT9TWX4</accession>
<evidence type="ECO:0000259" key="2">
    <source>
        <dbReference type="SMART" id="SM00418"/>
    </source>
</evidence>
<dbReference type="InterPro" id="IPR001845">
    <property type="entry name" value="HTH_ArsR_DNA-bd_dom"/>
</dbReference>
<dbReference type="InterPro" id="IPR011991">
    <property type="entry name" value="ArsR-like_HTH"/>
</dbReference>
<dbReference type="CDD" id="cd00090">
    <property type="entry name" value="HTH_ARSR"/>
    <property type="match status" value="1"/>
</dbReference>